<accession>A0A370XEI7</accession>
<dbReference type="EMBL" id="QRBF01000001">
    <property type="protein sequence ID" value="RDS86655.1"/>
    <property type="molecule type" value="Genomic_DNA"/>
</dbReference>
<organism evidence="1 2">
    <name type="scientific">Dyella psychrodurans</name>
    <dbReference type="NCBI Taxonomy" id="1927960"/>
    <lineage>
        <taxon>Bacteria</taxon>
        <taxon>Pseudomonadati</taxon>
        <taxon>Pseudomonadota</taxon>
        <taxon>Gammaproteobacteria</taxon>
        <taxon>Lysobacterales</taxon>
        <taxon>Rhodanobacteraceae</taxon>
        <taxon>Dyella</taxon>
    </lineage>
</organism>
<keyword evidence="2" id="KW-1185">Reference proteome</keyword>
<dbReference type="Proteomes" id="UP000255334">
    <property type="component" value="Unassembled WGS sequence"/>
</dbReference>
<dbReference type="OrthoDB" id="63332at2"/>
<dbReference type="RefSeq" id="WP_115476924.1">
    <property type="nucleotide sequence ID" value="NZ_QRBF01000001.1"/>
</dbReference>
<dbReference type="Gene3D" id="1.10.357.10">
    <property type="entry name" value="Tetracycline Repressor, domain 2"/>
    <property type="match status" value="1"/>
</dbReference>
<comment type="caution">
    <text evidence="1">The sequence shown here is derived from an EMBL/GenBank/DDBJ whole genome shotgun (WGS) entry which is preliminary data.</text>
</comment>
<name>A0A370XEI7_9GAMM</name>
<proteinExistence type="predicted"/>
<protein>
    <submittedName>
        <fullName evidence="1">Uncharacterized protein</fullName>
    </submittedName>
</protein>
<reference evidence="1 2" key="1">
    <citation type="submission" date="2018-07" db="EMBL/GenBank/DDBJ databases">
        <title>Dyella monticola sp. nov. and Dyella psychrodurans sp. nov. isolated from monsoon evergreen broad-leaved forest soil of Dinghu Mountain, China.</title>
        <authorList>
            <person name="Gao Z."/>
            <person name="Qiu L."/>
        </authorList>
    </citation>
    <scope>NUCLEOTIDE SEQUENCE [LARGE SCALE GENOMIC DNA]</scope>
    <source>
        <strain evidence="1 2">4MSK11</strain>
    </source>
</reference>
<sequence length="126" mass="14276">MAQLPEKDPKKQLHHVWTRWSDWGVAFSEKQQVLAQLTVSVEISAASRERALKAVAPTLGVIDQVRQQGVLKSRSLAFVGAIVEAMAATTMDFMIREPKHAAHYREAGFETFWKAISQWLFLNIIK</sequence>
<evidence type="ECO:0000313" key="1">
    <source>
        <dbReference type="EMBL" id="RDS86655.1"/>
    </source>
</evidence>
<gene>
    <name evidence="1" type="ORF">DWU99_05345</name>
</gene>
<evidence type="ECO:0000313" key="2">
    <source>
        <dbReference type="Proteomes" id="UP000255334"/>
    </source>
</evidence>
<dbReference type="AlphaFoldDB" id="A0A370XEI7"/>